<feature type="region of interest" description="Disordered" evidence="8">
    <location>
        <begin position="974"/>
        <end position="1046"/>
    </location>
</feature>
<dbReference type="Pfam" id="PF00383">
    <property type="entry name" value="dCMP_cyt_deam_1"/>
    <property type="match status" value="1"/>
</dbReference>
<organism evidence="10 11">
    <name type="scientific">Cucurbita argyrosperma subsp. sororia</name>
    <dbReference type="NCBI Taxonomy" id="37648"/>
    <lineage>
        <taxon>Eukaryota</taxon>
        <taxon>Viridiplantae</taxon>
        <taxon>Streptophyta</taxon>
        <taxon>Embryophyta</taxon>
        <taxon>Tracheophyta</taxon>
        <taxon>Spermatophyta</taxon>
        <taxon>Magnoliopsida</taxon>
        <taxon>eudicotyledons</taxon>
        <taxon>Gunneridae</taxon>
        <taxon>Pentapetalae</taxon>
        <taxon>rosids</taxon>
        <taxon>fabids</taxon>
        <taxon>Cucurbitales</taxon>
        <taxon>Cucurbitaceae</taxon>
        <taxon>Cucurbiteae</taxon>
        <taxon>Cucurbita</taxon>
    </lineage>
</organism>
<evidence type="ECO:0000313" key="11">
    <source>
        <dbReference type="Proteomes" id="UP000685013"/>
    </source>
</evidence>
<feature type="compositionally biased region" description="Basic and acidic residues" evidence="8">
    <location>
        <begin position="1024"/>
        <end position="1037"/>
    </location>
</feature>
<comment type="catalytic activity">
    <reaction evidence="7">
        <text>adenosine(34) in tRNA + H2O + H(+) = inosine(34) in tRNA + NH4(+)</text>
        <dbReference type="Rhea" id="RHEA:43168"/>
        <dbReference type="Rhea" id="RHEA-COMP:10373"/>
        <dbReference type="Rhea" id="RHEA-COMP:10374"/>
        <dbReference type="ChEBI" id="CHEBI:15377"/>
        <dbReference type="ChEBI" id="CHEBI:15378"/>
        <dbReference type="ChEBI" id="CHEBI:28938"/>
        <dbReference type="ChEBI" id="CHEBI:74411"/>
        <dbReference type="ChEBI" id="CHEBI:82852"/>
        <dbReference type="EC" id="3.5.4.33"/>
    </reaction>
</comment>
<evidence type="ECO:0000259" key="9">
    <source>
        <dbReference type="PROSITE" id="PS51747"/>
    </source>
</evidence>
<gene>
    <name evidence="10" type="primary">TADA</name>
    <name evidence="10" type="ORF">SDJN03_27893</name>
</gene>
<sequence length="1478" mass="164705">MLFGPGRTHLKPKDLTEDNVDDEFWTVSLRNRRVNSPIQSGGINSIGDTSELIYSKSTQPQMVVLLSASAFAISELLFSSTLYSIRSKGYLPNYLNERPIFLNERCNGNPLHLSSSSLSCCSCCVCYAFPTHRLPVGPSLLYGSRQSTLLKWSISRRLMLCGRNRFCYTLPEYGHVLDCCEVPFSVVDCKACHCSEGRRYRQCCLNSEGDFECDESDGFDEEDIAEAMISLIREGFGSQGKSRSSKRVEVGNRGKSGAKESSLSSSRIVELENRARRGVKDKRLSSFEKIRVDRKRESGDHHKKEERKSKQNNKVGSIAVELRKNGYKLNGDRLVHSRGDNQSLRKEGSTCSSYYSLSSSGDIEDDAEVEDKNVQFVEEFSGGYRYDSVSDVGEKLDGRIKEEYKSQGDDEKGREEESVQGDITERNHANWHLRKNSETKPSQGSTRVTSSISETSETNSRLSRTRESGHVSASSSKKKFVDKEEELKIGGDFERAIETKSEEISRSQKRLTIKNEKLELDANVVKKASNSSHESVRPVLQEESSRRTSSENRKTERERTSHQISQSNAVINASESTDVHVTSNQEVEERHHQIGNHAIGEMGSRQKYLHLGVISVAKDGNTNTSVSSSEVRTRNEEQNAASNLVAKDKKSLMVHKASPSVISRKGSQDATNVSLLHGTDKISSTYSEKTFENRIFEQETNRSSVEKTVKETVIRTGRNNHRMVQSESGNEVRDHATKLKGHGSFSSSSESSYQRIDVNEQESKGSQAMLMPPPSQLVARNPSRTDSTSEMASQIVSRRASGSSGASYVQSGGSPVLHGKSYRESGVDESTGEPTYLVNPGDTLGSADHLERSSAPFVGESIEKSRNEPLISEIQKEDNVSEVDLLHEEKHGQKNFVDYQTKDHDSKLSSRSSGSKGPSDEMWHVMDSTTEQQPPKTEDPETSAHSENAIVKRSGRSLWNVISDIVRLRWASRAETSDSAVRSGGRNSPNESVSNETWFSGREHEETDNTRIGRTAVSQFTSSDRLEEPKNTYHEVDTPPSPNVMGIEPSSETLLISGEAILTDGRKVDVISSGSDIERSSLPLSPRGSLVIDEISHSGKMDASASSSAERMGRSSDATLLEISTTGTKDGEVKQRKLQRNKQVLKDRFDEWEEAYILETEQRKMDEMFMREALAEARKAADTWEVPVGAVLVKHGKIIARGCNLVEELRDSTAHAEMICIREASKQLKSWRLAETTLYVTLEPCPMCAGAILQARVENLVWGAPNKLLGADGSWIRLFPDGGEVNASEQAEKPAAPVHPFHPKMTIRRGSHRGRSMPFESHSLGSHRGRSMPFETLRISPPLRPYESHPFETLRISPLWGRSMPFESHPIGAKMSSTPLVQKMFSTPLGQDQSYHNCKHSSVIQHHLAILGHPLELMNCDMKSFPSQKITSDLMPQIRLSLKDLELQKGEEEMERQINRKESAMERKRDLTCSAAVP</sequence>
<dbReference type="CDD" id="cd01285">
    <property type="entry name" value="nucleoside_deaminase"/>
    <property type="match status" value="1"/>
</dbReference>
<feature type="compositionally biased region" description="Low complexity" evidence="8">
    <location>
        <begin position="797"/>
        <end position="807"/>
    </location>
</feature>
<keyword evidence="4" id="KW-0479">Metal-binding</keyword>
<name>A0AAV6M2Z7_9ROSI</name>
<dbReference type="PANTHER" id="PTHR11079:SF179">
    <property type="entry name" value="TRNA(ADENINE(34)) DEAMINASE, CHLOROPLASTIC"/>
    <property type="match status" value="1"/>
</dbReference>
<dbReference type="EMBL" id="JAGKQH010000018">
    <property type="protein sequence ID" value="KAG6574006.1"/>
    <property type="molecule type" value="Genomic_DNA"/>
</dbReference>
<dbReference type="GO" id="GO:0052717">
    <property type="term" value="F:tRNA-specific adenosine-34 deaminase activity"/>
    <property type="evidence" value="ECO:0007669"/>
    <property type="project" value="UniProtKB-EC"/>
</dbReference>
<dbReference type="GO" id="GO:0046872">
    <property type="term" value="F:metal ion binding"/>
    <property type="evidence" value="ECO:0007669"/>
    <property type="project" value="UniProtKB-KW"/>
</dbReference>
<evidence type="ECO:0000256" key="2">
    <source>
        <dbReference type="ARBA" id="ARBA00011738"/>
    </source>
</evidence>
<evidence type="ECO:0000256" key="6">
    <source>
        <dbReference type="ARBA" id="ARBA00022833"/>
    </source>
</evidence>
<feature type="region of interest" description="Disordered" evidence="8">
    <location>
        <begin position="331"/>
        <end position="352"/>
    </location>
</feature>
<feature type="compositionally biased region" description="Basic and acidic residues" evidence="8">
    <location>
        <begin position="290"/>
        <end position="309"/>
    </location>
</feature>
<feature type="region of interest" description="Disordered" evidence="8">
    <location>
        <begin position="290"/>
        <end position="317"/>
    </location>
</feature>
<feature type="compositionally biased region" description="Basic and acidic residues" evidence="8">
    <location>
        <begin position="1459"/>
        <end position="1471"/>
    </location>
</feature>
<reference evidence="10 11" key="1">
    <citation type="journal article" date="2021" name="Hortic Res">
        <title>The domestication of Cucurbita argyrosperma as revealed by the genome of its wild relative.</title>
        <authorList>
            <person name="Barrera-Redondo J."/>
            <person name="Sanchez-de la Vega G."/>
            <person name="Aguirre-Liguori J.A."/>
            <person name="Castellanos-Morales G."/>
            <person name="Gutierrez-Guerrero Y.T."/>
            <person name="Aguirre-Dugua X."/>
            <person name="Aguirre-Planter E."/>
            <person name="Tenaillon M.I."/>
            <person name="Lira-Saade R."/>
            <person name="Eguiarte L.E."/>
        </authorList>
    </citation>
    <scope>NUCLEOTIDE SEQUENCE [LARGE SCALE GENOMIC DNA]</scope>
    <source>
        <strain evidence="10">JBR-2021</strain>
    </source>
</reference>
<dbReference type="FunFam" id="3.40.140.10:FF:000005">
    <property type="entry name" value="tRNA-specific adenosine deaminase"/>
    <property type="match status" value="1"/>
</dbReference>
<feature type="compositionally biased region" description="Polar residues" evidence="8">
    <location>
        <begin position="782"/>
        <end position="796"/>
    </location>
</feature>
<feature type="non-terminal residue" evidence="10">
    <location>
        <position position="1"/>
    </location>
</feature>
<keyword evidence="6" id="KW-0862">Zinc</keyword>
<keyword evidence="5" id="KW-0378">Hydrolase</keyword>
<evidence type="ECO:0000256" key="8">
    <source>
        <dbReference type="SAM" id="MobiDB-lite"/>
    </source>
</evidence>
<feature type="compositionally biased region" description="Basic and acidic residues" evidence="8">
    <location>
        <begin position="543"/>
        <end position="561"/>
    </location>
</feature>
<proteinExistence type="predicted"/>
<feature type="compositionally biased region" description="Basic and acidic residues" evidence="8">
    <location>
        <begin position="1001"/>
        <end position="1011"/>
    </location>
</feature>
<feature type="region of interest" description="Disordered" evidence="8">
    <location>
        <begin position="739"/>
        <end position="849"/>
    </location>
</feature>
<feature type="compositionally biased region" description="Basic and acidic residues" evidence="8">
    <location>
        <begin position="331"/>
        <end position="348"/>
    </location>
</feature>
<evidence type="ECO:0000256" key="1">
    <source>
        <dbReference type="ARBA" id="ARBA00001947"/>
    </source>
</evidence>
<accession>A0AAV6M2Z7</accession>
<dbReference type="GO" id="GO:0002100">
    <property type="term" value="P:tRNA wobble adenosine to inosine editing"/>
    <property type="evidence" value="ECO:0007669"/>
    <property type="project" value="InterPro"/>
</dbReference>
<feature type="compositionally biased region" description="Polar residues" evidence="8">
    <location>
        <begin position="1012"/>
        <end position="1023"/>
    </location>
</feature>
<feature type="compositionally biased region" description="Polar residues" evidence="8">
    <location>
        <begin position="977"/>
        <end position="998"/>
    </location>
</feature>
<comment type="caution">
    <text evidence="10">The sequence shown here is derived from an EMBL/GenBank/DDBJ whole genome shotgun (WGS) entry which is preliminary data.</text>
</comment>
<evidence type="ECO:0000256" key="5">
    <source>
        <dbReference type="ARBA" id="ARBA00022801"/>
    </source>
</evidence>
<evidence type="ECO:0000256" key="7">
    <source>
        <dbReference type="ARBA" id="ARBA00048045"/>
    </source>
</evidence>
<dbReference type="PANTHER" id="PTHR11079">
    <property type="entry name" value="CYTOSINE DEAMINASE FAMILY MEMBER"/>
    <property type="match status" value="1"/>
</dbReference>
<dbReference type="InterPro" id="IPR002125">
    <property type="entry name" value="CMP_dCMP_dom"/>
</dbReference>
<feature type="region of interest" description="Disordered" evidence="8">
    <location>
        <begin position="1459"/>
        <end position="1478"/>
    </location>
</feature>
<feature type="region of interest" description="Disordered" evidence="8">
    <location>
        <begin position="403"/>
        <end position="482"/>
    </location>
</feature>
<feature type="region of interest" description="Disordered" evidence="8">
    <location>
        <begin position="892"/>
        <end position="949"/>
    </location>
</feature>
<dbReference type="GO" id="GO:0009507">
    <property type="term" value="C:chloroplast"/>
    <property type="evidence" value="ECO:0007669"/>
    <property type="project" value="TreeGrafter"/>
</dbReference>
<keyword evidence="3" id="KW-0819">tRNA processing</keyword>
<evidence type="ECO:0000256" key="3">
    <source>
        <dbReference type="ARBA" id="ARBA00022694"/>
    </source>
</evidence>
<protein>
    <submittedName>
        <fullName evidence="10">tRNA(Adenine(34)) deaminase, chloroplastic</fullName>
    </submittedName>
</protein>
<keyword evidence="11" id="KW-1185">Reference proteome</keyword>
<dbReference type="Proteomes" id="UP000685013">
    <property type="component" value="Chromosome 18"/>
</dbReference>
<evidence type="ECO:0000313" key="10">
    <source>
        <dbReference type="EMBL" id="KAG6574006.1"/>
    </source>
</evidence>
<feature type="region of interest" description="Disordered" evidence="8">
    <location>
        <begin position="524"/>
        <end position="567"/>
    </location>
</feature>
<feature type="compositionally biased region" description="Low complexity" evidence="8">
    <location>
        <begin position="445"/>
        <end position="461"/>
    </location>
</feature>
<feature type="region of interest" description="Disordered" evidence="8">
    <location>
        <begin position="236"/>
        <end position="266"/>
    </location>
</feature>
<feature type="region of interest" description="Disordered" evidence="8">
    <location>
        <begin position="1309"/>
        <end position="1330"/>
    </location>
</feature>
<comment type="subunit">
    <text evidence="2">Homodimer.</text>
</comment>
<feature type="region of interest" description="Disordered" evidence="8">
    <location>
        <begin position="622"/>
        <end position="648"/>
    </location>
</feature>
<evidence type="ECO:0000256" key="4">
    <source>
        <dbReference type="ARBA" id="ARBA00022723"/>
    </source>
</evidence>
<dbReference type="PROSITE" id="PS51747">
    <property type="entry name" value="CYT_DCMP_DEAMINASES_2"/>
    <property type="match status" value="1"/>
</dbReference>
<feature type="domain" description="CMP/dCMP-type deaminase" evidence="9">
    <location>
        <begin position="1164"/>
        <end position="1286"/>
    </location>
</feature>
<comment type="cofactor">
    <cofactor evidence="1">
        <name>Zn(2+)</name>
        <dbReference type="ChEBI" id="CHEBI:29105"/>
    </cofactor>
</comment>
<feature type="compositionally biased region" description="Basic and acidic residues" evidence="8">
    <location>
        <begin position="403"/>
        <end position="428"/>
    </location>
</feature>